<dbReference type="Proteomes" id="UP000798808">
    <property type="component" value="Unassembled WGS sequence"/>
</dbReference>
<dbReference type="Pfam" id="PF09674">
    <property type="entry name" value="DUF2400"/>
    <property type="match status" value="1"/>
</dbReference>
<protein>
    <submittedName>
        <fullName evidence="1">TIGR02757 family protein</fullName>
    </submittedName>
</protein>
<sequence>MNFSELKAFLDQKAEEYNNPGFIIHDPVSIPHLFSKKQDIEISGFWAAVLAWGQRVTIINKCKELFALMDNAPYEFITTHVDSDLKRFLNFKHRTFNATDTLYFIEFFKWYYTTHDSLEDAFLQGMSADADNVEQGLVNFHHLFFSLPDHPGRTQKHIATPERKSACKRINMFLRWMVRKDGRGVDFGFWNRIDPAQLICPCDLHVDRVARKLGLIKRKQTDWQTAVELTNRLKQFDPTDPVKYDFALFGLGIEEKF</sequence>
<keyword evidence="2" id="KW-1185">Reference proteome</keyword>
<name>A0ABW9RQN2_9BACT</name>
<dbReference type="RefSeq" id="WP_155172826.1">
    <property type="nucleotide sequence ID" value="NZ_BAAAFL010000015.1"/>
</dbReference>
<proteinExistence type="predicted"/>
<dbReference type="InterPro" id="IPR011257">
    <property type="entry name" value="DNA_glycosylase"/>
</dbReference>
<reference evidence="1 2" key="1">
    <citation type="submission" date="2019-02" db="EMBL/GenBank/DDBJ databases">
        <authorList>
            <person name="Goldberg S.R."/>
            <person name="Haltli B.A."/>
            <person name="Correa H."/>
            <person name="Russell K.G."/>
        </authorList>
    </citation>
    <scope>NUCLEOTIDE SEQUENCE [LARGE SCALE GENOMIC DNA]</scope>
    <source>
        <strain evidence="1 2">JCM 16186</strain>
    </source>
</reference>
<accession>A0ABW9RQN2</accession>
<dbReference type="NCBIfam" id="TIGR02757">
    <property type="entry name" value="TIGR02757 family protein"/>
    <property type="match status" value="1"/>
</dbReference>
<dbReference type="InterPro" id="IPR014127">
    <property type="entry name" value="CHP02757"/>
</dbReference>
<comment type="caution">
    <text evidence="1">The sequence shown here is derived from an EMBL/GenBank/DDBJ whole genome shotgun (WGS) entry which is preliminary data.</text>
</comment>
<dbReference type="EMBL" id="SMLW01000559">
    <property type="protein sequence ID" value="MTI26052.1"/>
    <property type="molecule type" value="Genomic_DNA"/>
</dbReference>
<dbReference type="SUPFAM" id="SSF48150">
    <property type="entry name" value="DNA-glycosylase"/>
    <property type="match status" value="1"/>
</dbReference>
<organism evidence="1 2">
    <name type="scientific">Fulvivirga kasyanovii</name>
    <dbReference type="NCBI Taxonomy" id="396812"/>
    <lineage>
        <taxon>Bacteria</taxon>
        <taxon>Pseudomonadati</taxon>
        <taxon>Bacteroidota</taxon>
        <taxon>Cytophagia</taxon>
        <taxon>Cytophagales</taxon>
        <taxon>Fulvivirgaceae</taxon>
        <taxon>Fulvivirga</taxon>
    </lineage>
</organism>
<evidence type="ECO:0000313" key="2">
    <source>
        <dbReference type="Proteomes" id="UP000798808"/>
    </source>
</evidence>
<gene>
    <name evidence="1" type="ORF">E1163_13930</name>
</gene>
<evidence type="ECO:0000313" key="1">
    <source>
        <dbReference type="EMBL" id="MTI26052.1"/>
    </source>
</evidence>